<feature type="non-terminal residue" evidence="2">
    <location>
        <position position="1"/>
    </location>
</feature>
<feature type="compositionally biased region" description="Acidic residues" evidence="1">
    <location>
        <begin position="38"/>
        <end position="57"/>
    </location>
</feature>
<gene>
    <name evidence="2" type="ORF">LYPA_23C007561</name>
</gene>
<proteinExistence type="predicted"/>
<reference evidence="2 3" key="1">
    <citation type="submission" date="2019-01" db="EMBL/GenBank/DDBJ databases">
        <authorList>
            <person name="Alioto T."/>
            <person name="Alioto T."/>
        </authorList>
    </citation>
    <scope>NUCLEOTIDE SEQUENCE [LARGE SCALE GENOMIC DNA]</scope>
</reference>
<sequence length="57" mass="6287">AGELEEVIKDDIWTDPLHYCLILDMDDKEGEGGGGGGGEEEEEEKEEEEEEGGIGRY</sequence>
<dbReference type="Proteomes" id="UP000386466">
    <property type="component" value="Unassembled WGS sequence"/>
</dbReference>
<evidence type="ECO:0000256" key="1">
    <source>
        <dbReference type="SAM" id="MobiDB-lite"/>
    </source>
</evidence>
<name>A0A485NQB6_LYNPA</name>
<evidence type="ECO:0000313" key="2">
    <source>
        <dbReference type="EMBL" id="VFV36051.1"/>
    </source>
</evidence>
<keyword evidence="3" id="KW-1185">Reference proteome</keyword>
<protein>
    <submittedName>
        <fullName evidence="2">Uncharacterized protein</fullName>
    </submittedName>
</protein>
<evidence type="ECO:0000313" key="3">
    <source>
        <dbReference type="Proteomes" id="UP000386466"/>
    </source>
</evidence>
<dbReference type="AlphaFoldDB" id="A0A485NQB6"/>
<organism evidence="2 3">
    <name type="scientific">Lynx pardinus</name>
    <name type="common">Iberian lynx</name>
    <name type="synonym">Felis pardina</name>
    <dbReference type="NCBI Taxonomy" id="191816"/>
    <lineage>
        <taxon>Eukaryota</taxon>
        <taxon>Metazoa</taxon>
        <taxon>Chordata</taxon>
        <taxon>Craniata</taxon>
        <taxon>Vertebrata</taxon>
        <taxon>Euteleostomi</taxon>
        <taxon>Mammalia</taxon>
        <taxon>Eutheria</taxon>
        <taxon>Laurasiatheria</taxon>
        <taxon>Carnivora</taxon>
        <taxon>Feliformia</taxon>
        <taxon>Felidae</taxon>
        <taxon>Felinae</taxon>
        <taxon>Lynx</taxon>
    </lineage>
</organism>
<accession>A0A485NQB6</accession>
<feature type="region of interest" description="Disordered" evidence="1">
    <location>
        <begin position="24"/>
        <end position="57"/>
    </location>
</feature>
<dbReference type="EMBL" id="CAAGRJ010022059">
    <property type="protein sequence ID" value="VFV36051.1"/>
    <property type="molecule type" value="Genomic_DNA"/>
</dbReference>